<evidence type="ECO:0000259" key="4">
    <source>
        <dbReference type="PROSITE" id="PS51352"/>
    </source>
</evidence>
<evidence type="ECO:0000313" key="5">
    <source>
        <dbReference type="EMBL" id="CAI5758348.1"/>
    </source>
</evidence>
<proteinExistence type="inferred from homology"/>
<dbReference type="Proteomes" id="UP001152885">
    <property type="component" value="Unassembled WGS sequence"/>
</dbReference>
<evidence type="ECO:0000256" key="3">
    <source>
        <dbReference type="SAM" id="SignalP"/>
    </source>
</evidence>
<evidence type="ECO:0000313" key="6">
    <source>
        <dbReference type="Proteomes" id="UP001152885"/>
    </source>
</evidence>
<dbReference type="EMBL" id="CANTUO010000003">
    <property type="protein sequence ID" value="CAI5758348.1"/>
    <property type="molecule type" value="Genomic_DNA"/>
</dbReference>
<keyword evidence="6" id="KW-1185">Reference proteome</keyword>
<dbReference type="CDD" id="cd02961">
    <property type="entry name" value="PDI_a_family"/>
    <property type="match status" value="1"/>
</dbReference>
<evidence type="ECO:0000256" key="2">
    <source>
        <dbReference type="ARBA" id="ARBA00022729"/>
    </source>
</evidence>
<comment type="caution">
    <text evidence="5">The sequence shown here is derived from an EMBL/GenBank/DDBJ whole genome shotgun (WGS) entry which is preliminary data.</text>
</comment>
<keyword evidence="2 3" id="KW-0732">Signal</keyword>
<feature type="domain" description="Thioredoxin" evidence="4">
    <location>
        <begin position="9"/>
        <end position="127"/>
    </location>
</feature>
<dbReference type="PANTHER" id="PTHR45672:SF3">
    <property type="entry name" value="THIOREDOXIN DOMAIN-CONTAINING PROTEIN 5"/>
    <property type="match status" value="1"/>
</dbReference>
<evidence type="ECO:0000256" key="1">
    <source>
        <dbReference type="ARBA" id="ARBA00006347"/>
    </source>
</evidence>
<feature type="domain" description="Thioredoxin" evidence="4">
    <location>
        <begin position="145"/>
        <end position="255"/>
    </location>
</feature>
<dbReference type="PANTHER" id="PTHR45672">
    <property type="entry name" value="PROTEIN DISULFIDE-ISOMERASE C17H9.14C-RELATED"/>
    <property type="match status" value="1"/>
</dbReference>
<dbReference type="OrthoDB" id="10264505at2759"/>
<gene>
    <name evidence="5" type="ORF">CANVERA_P2861</name>
</gene>
<dbReference type="GO" id="GO:0006457">
    <property type="term" value="P:protein folding"/>
    <property type="evidence" value="ECO:0007669"/>
    <property type="project" value="TreeGrafter"/>
</dbReference>
<sequence>MLKLYLNFLFIISIAFAYTSSNIIQANDLNFQKLIDKKFAFVDFYADWCRHCKKVSPTVDQLSDIFRDYDIQFLKVNGDKDGRLLSKKYVTVGYPTLLLFKPDGSRIEFEGSRDVESLSNFIQQLTGYRLDKNTTEIEEIVENEKSVIHLTPDNFFEKIQEFEYSIISIGATWCSYCTEFKPTLKNLAEITYKRDSNIMIADYLIDEFDNEPIKNKFDIKKLPTLLFFKNGDPLIYKGDYSNYESIIDAINQFTKLDRDASGNLKETAGLDNKEYLDKLRNSNYN</sequence>
<accession>A0A9W4TWH4</accession>
<feature type="chain" id="PRO_5040847158" description="Thioredoxin domain-containing protein" evidence="3">
    <location>
        <begin position="18"/>
        <end position="285"/>
    </location>
</feature>
<protein>
    <recommendedName>
        <fullName evidence="4">Thioredoxin domain-containing protein</fullName>
    </recommendedName>
</protein>
<dbReference type="Gene3D" id="3.40.30.10">
    <property type="entry name" value="Glutaredoxin"/>
    <property type="match status" value="2"/>
</dbReference>
<dbReference type="GO" id="GO:0003756">
    <property type="term" value="F:protein disulfide isomerase activity"/>
    <property type="evidence" value="ECO:0007669"/>
    <property type="project" value="TreeGrafter"/>
</dbReference>
<organism evidence="5 6">
    <name type="scientific">Candida verbasci</name>
    <dbReference type="NCBI Taxonomy" id="1227364"/>
    <lineage>
        <taxon>Eukaryota</taxon>
        <taxon>Fungi</taxon>
        <taxon>Dikarya</taxon>
        <taxon>Ascomycota</taxon>
        <taxon>Saccharomycotina</taxon>
        <taxon>Pichiomycetes</taxon>
        <taxon>Debaryomycetaceae</taxon>
        <taxon>Candida/Lodderomyces clade</taxon>
        <taxon>Candida</taxon>
    </lineage>
</organism>
<dbReference type="InterPro" id="IPR051063">
    <property type="entry name" value="PDI"/>
</dbReference>
<dbReference type="Pfam" id="PF00085">
    <property type="entry name" value="Thioredoxin"/>
    <property type="match status" value="2"/>
</dbReference>
<dbReference type="GO" id="GO:0005783">
    <property type="term" value="C:endoplasmic reticulum"/>
    <property type="evidence" value="ECO:0007669"/>
    <property type="project" value="TreeGrafter"/>
</dbReference>
<reference evidence="5" key="1">
    <citation type="submission" date="2022-12" db="EMBL/GenBank/DDBJ databases">
        <authorList>
            <person name="Brejova B."/>
        </authorList>
    </citation>
    <scope>NUCLEOTIDE SEQUENCE</scope>
</reference>
<name>A0A9W4TWH4_9ASCO</name>
<dbReference type="PROSITE" id="PS51352">
    <property type="entry name" value="THIOREDOXIN_2"/>
    <property type="match status" value="2"/>
</dbReference>
<feature type="signal peptide" evidence="3">
    <location>
        <begin position="1"/>
        <end position="17"/>
    </location>
</feature>
<dbReference type="AlphaFoldDB" id="A0A9W4TWH4"/>
<comment type="similarity">
    <text evidence="1">Belongs to the protein disulfide isomerase family.</text>
</comment>
<dbReference type="InterPro" id="IPR036249">
    <property type="entry name" value="Thioredoxin-like_sf"/>
</dbReference>
<dbReference type="SUPFAM" id="SSF52833">
    <property type="entry name" value="Thioredoxin-like"/>
    <property type="match status" value="2"/>
</dbReference>
<dbReference type="PRINTS" id="PR00421">
    <property type="entry name" value="THIOREDOXIN"/>
</dbReference>
<dbReference type="InterPro" id="IPR013766">
    <property type="entry name" value="Thioredoxin_domain"/>
</dbReference>